<feature type="non-terminal residue" evidence="2">
    <location>
        <position position="120"/>
    </location>
</feature>
<keyword evidence="3" id="KW-1185">Reference proteome</keyword>
<gene>
    <name evidence="2" type="ORF">HC175_21000</name>
</gene>
<evidence type="ECO:0000313" key="2">
    <source>
        <dbReference type="EMBL" id="NJW55396.1"/>
    </source>
</evidence>
<feature type="non-terminal residue" evidence="2">
    <location>
        <position position="1"/>
    </location>
</feature>
<protein>
    <submittedName>
        <fullName evidence="2">Uncharacterized protein</fullName>
    </submittedName>
</protein>
<organism evidence="2 3">
    <name type="scientific">Salinimicrobium oceani</name>
    <dbReference type="NCBI Taxonomy" id="2722702"/>
    <lineage>
        <taxon>Bacteria</taxon>
        <taxon>Pseudomonadati</taxon>
        <taxon>Bacteroidota</taxon>
        <taxon>Flavobacteriia</taxon>
        <taxon>Flavobacteriales</taxon>
        <taxon>Flavobacteriaceae</taxon>
        <taxon>Salinimicrobium</taxon>
    </lineage>
</organism>
<feature type="region of interest" description="Disordered" evidence="1">
    <location>
        <begin position="65"/>
        <end position="87"/>
    </location>
</feature>
<dbReference type="Proteomes" id="UP000703674">
    <property type="component" value="Unassembled WGS sequence"/>
</dbReference>
<reference evidence="2 3" key="1">
    <citation type="submission" date="2020-03" db="EMBL/GenBank/DDBJ databases">
        <title>Salinimicrobium sp. nov, isolated from SCS.</title>
        <authorList>
            <person name="Cao W.R."/>
        </authorList>
    </citation>
    <scope>NUCLEOTIDE SEQUENCE [LARGE SCALE GENOMIC DNA]</scope>
    <source>
        <strain evidence="3">J15B91</strain>
    </source>
</reference>
<evidence type="ECO:0000313" key="3">
    <source>
        <dbReference type="Proteomes" id="UP000703674"/>
    </source>
</evidence>
<name>A0ABX1D8A3_9FLAO</name>
<comment type="caution">
    <text evidence="2">The sequence shown here is derived from an EMBL/GenBank/DDBJ whole genome shotgun (WGS) entry which is preliminary data.</text>
</comment>
<dbReference type="EMBL" id="JAAVJR010001107">
    <property type="protein sequence ID" value="NJW55396.1"/>
    <property type="molecule type" value="Genomic_DNA"/>
</dbReference>
<sequence length="120" mass="12509">PRVLESTEVEFLTSLYTQDGDNAAVSGGIGTEELSDLTPTFVVSIPLNADDVLTIDVGISAYTSASSSNIDPWDSGGPADPFTASSGASSGDVWANFNGTYSHSSDDRNRIWTAKLSVSS</sequence>
<proteinExistence type="predicted"/>
<accession>A0ABX1D8A3</accession>
<evidence type="ECO:0000256" key="1">
    <source>
        <dbReference type="SAM" id="MobiDB-lite"/>
    </source>
</evidence>